<dbReference type="FunFam" id="3.30.160.60:FF:000630">
    <property type="entry name" value="Zinc finger protein 180"/>
    <property type="match status" value="1"/>
</dbReference>
<dbReference type="GO" id="GO:0000981">
    <property type="term" value="F:DNA-binding transcription factor activity, RNA polymerase II-specific"/>
    <property type="evidence" value="ECO:0007669"/>
    <property type="project" value="TreeGrafter"/>
</dbReference>
<keyword evidence="10" id="KW-0539">Nucleus</keyword>
<dbReference type="Proteomes" id="UP000036403">
    <property type="component" value="Unassembled WGS sequence"/>
</dbReference>
<evidence type="ECO:0000256" key="10">
    <source>
        <dbReference type="ARBA" id="ARBA00023242"/>
    </source>
</evidence>
<evidence type="ECO:0000256" key="8">
    <source>
        <dbReference type="ARBA" id="ARBA00023125"/>
    </source>
</evidence>
<evidence type="ECO:0000313" key="13">
    <source>
        <dbReference type="EMBL" id="KMR05039.1"/>
    </source>
</evidence>
<dbReference type="InterPro" id="IPR027756">
    <property type="entry name" value="Ovo-like"/>
</dbReference>
<evidence type="ECO:0000256" key="5">
    <source>
        <dbReference type="ARBA" id="ARBA00022771"/>
    </source>
</evidence>
<dbReference type="AlphaFoldDB" id="A0A0J7P543"/>
<protein>
    <submittedName>
        <fullName evidence="13">Zinc finger protein 782</fullName>
    </submittedName>
</protein>
<dbReference type="InterPro" id="IPR036236">
    <property type="entry name" value="Znf_C2H2_sf"/>
</dbReference>
<dbReference type="GO" id="GO:0000978">
    <property type="term" value="F:RNA polymerase II cis-regulatory region sequence-specific DNA binding"/>
    <property type="evidence" value="ECO:0007669"/>
    <property type="project" value="TreeGrafter"/>
</dbReference>
<feature type="domain" description="C2H2-type" evidence="12">
    <location>
        <begin position="100"/>
        <end position="128"/>
    </location>
</feature>
<dbReference type="PROSITE" id="PS00028">
    <property type="entry name" value="ZINC_FINGER_C2H2_1"/>
    <property type="match status" value="4"/>
</dbReference>
<evidence type="ECO:0000256" key="11">
    <source>
        <dbReference type="PROSITE-ProRule" id="PRU00042"/>
    </source>
</evidence>
<feature type="domain" description="C2H2-type" evidence="12">
    <location>
        <begin position="44"/>
        <end position="71"/>
    </location>
</feature>
<dbReference type="STRING" id="67767.A0A0J7P543"/>
<keyword evidence="3" id="KW-0479">Metal-binding</keyword>
<keyword evidence="4" id="KW-0677">Repeat</keyword>
<dbReference type="GO" id="GO:0008270">
    <property type="term" value="F:zinc ion binding"/>
    <property type="evidence" value="ECO:0007669"/>
    <property type="project" value="UniProtKB-KW"/>
</dbReference>
<dbReference type="GO" id="GO:0005634">
    <property type="term" value="C:nucleus"/>
    <property type="evidence" value="ECO:0007669"/>
    <property type="project" value="UniProtKB-SubCell"/>
</dbReference>
<feature type="domain" description="C2H2-type" evidence="12">
    <location>
        <begin position="18"/>
        <end position="45"/>
    </location>
</feature>
<dbReference type="EMBL" id="LBMM01000082">
    <property type="protein sequence ID" value="KMR05039.1"/>
    <property type="molecule type" value="Genomic_DNA"/>
</dbReference>
<dbReference type="OrthoDB" id="6077919at2759"/>
<dbReference type="FunFam" id="3.30.160.60:FF:001049">
    <property type="entry name" value="zinc finger protein 319"/>
    <property type="match status" value="1"/>
</dbReference>
<evidence type="ECO:0000256" key="9">
    <source>
        <dbReference type="ARBA" id="ARBA00023163"/>
    </source>
</evidence>
<keyword evidence="8" id="KW-0238">DNA-binding</keyword>
<dbReference type="PANTHER" id="PTHR10032:SF272">
    <property type="entry name" value="OVO-LIKE ZINC FINGER 1A-RELATED"/>
    <property type="match status" value="1"/>
</dbReference>
<keyword evidence="5 11" id="KW-0863">Zinc-finger</keyword>
<keyword evidence="6" id="KW-0862">Zinc</keyword>
<dbReference type="PaxDb" id="67767-A0A0J7P543"/>
<gene>
    <name evidence="13" type="ORF">RF55_271</name>
</gene>
<dbReference type="PANTHER" id="PTHR10032">
    <property type="entry name" value="ZINC FINGER PROTEIN WITH KRAB AND SCAN DOMAINS"/>
    <property type="match status" value="1"/>
</dbReference>
<evidence type="ECO:0000256" key="1">
    <source>
        <dbReference type="ARBA" id="ARBA00004123"/>
    </source>
</evidence>
<evidence type="ECO:0000256" key="6">
    <source>
        <dbReference type="ARBA" id="ARBA00022833"/>
    </source>
</evidence>
<evidence type="ECO:0000256" key="2">
    <source>
        <dbReference type="ARBA" id="ARBA00006991"/>
    </source>
</evidence>
<dbReference type="Pfam" id="PF13912">
    <property type="entry name" value="zf-C2H2_6"/>
    <property type="match status" value="1"/>
</dbReference>
<organism evidence="13 14">
    <name type="scientific">Lasius niger</name>
    <name type="common">Black garden ant</name>
    <dbReference type="NCBI Taxonomy" id="67767"/>
    <lineage>
        <taxon>Eukaryota</taxon>
        <taxon>Metazoa</taxon>
        <taxon>Ecdysozoa</taxon>
        <taxon>Arthropoda</taxon>
        <taxon>Hexapoda</taxon>
        <taxon>Insecta</taxon>
        <taxon>Pterygota</taxon>
        <taxon>Neoptera</taxon>
        <taxon>Endopterygota</taxon>
        <taxon>Hymenoptera</taxon>
        <taxon>Apocrita</taxon>
        <taxon>Aculeata</taxon>
        <taxon>Formicoidea</taxon>
        <taxon>Formicidae</taxon>
        <taxon>Formicinae</taxon>
        <taxon>Lasius</taxon>
        <taxon>Lasius</taxon>
    </lineage>
</organism>
<dbReference type="PROSITE" id="PS50157">
    <property type="entry name" value="ZINC_FINGER_C2H2_2"/>
    <property type="match status" value="4"/>
</dbReference>
<reference evidence="13 14" key="1">
    <citation type="submission" date="2015-04" db="EMBL/GenBank/DDBJ databases">
        <title>Lasius niger genome sequencing.</title>
        <authorList>
            <person name="Konorov E.A."/>
            <person name="Nikitin M.A."/>
            <person name="Kirill M.V."/>
            <person name="Chang P."/>
        </authorList>
    </citation>
    <scope>NUCLEOTIDE SEQUENCE [LARGE SCALE GENOMIC DNA]</scope>
    <source>
        <tissue evidence="13">Whole</tissue>
    </source>
</reference>
<comment type="caution">
    <text evidence="13">The sequence shown here is derived from an EMBL/GenBank/DDBJ whole genome shotgun (WGS) entry which is preliminary data.</text>
</comment>
<dbReference type="SUPFAM" id="SSF57667">
    <property type="entry name" value="beta-beta-alpha zinc fingers"/>
    <property type="match status" value="2"/>
</dbReference>
<dbReference type="SMART" id="SM00355">
    <property type="entry name" value="ZnF_C2H2"/>
    <property type="match status" value="4"/>
</dbReference>
<accession>A0A0J7P543</accession>
<evidence type="ECO:0000313" key="14">
    <source>
        <dbReference type="Proteomes" id="UP000036403"/>
    </source>
</evidence>
<proteinExistence type="inferred from homology"/>
<keyword evidence="14" id="KW-1185">Reference proteome</keyword>
<evidence type="ECO:0000256" key="4">
    <source>
        <dbReference type="ARBA" id="ARBA00022737"/>
    </source>
</evidence>
<comment type="subcellular location">
    <subcellularLocation>
        <location evidence="1">Nucleus</location>
    </subcellularLocation>
</comment>
<evidence type="ECO:0000256" key="3">
    <source>
        <dbReference type="ARBA" id="ARBA00022723"/>
    </source>
</evidence>
<evidence type="ECO:0000259" key="12">
    <source>
        <dbReference type="PROSITE" id="PS50157"/>
    </source>
</evidence>
<dbReference type="GO" id="GO:0009913">
    <property type="term" value="P:epidermal cell differentiation"/>
    <property type="evidence" value="ECO:0007669"/>
    <property type="project" value="TreeGrafter"/>
</dbReference>
<dbReference type="FunFam" id="3.30.160.60:FF:001370">
    <property type="entry name" value="Zinc finger protein"/>
    <property type="match status" value="1"/>
</dbReference>
<keyword evidence="7" id="KW-0805">Transcription regulation</keyword>
<dbReference type="Gene3D" id="3.30.160.60">
    <property type="entry name" value="Classic Zinc Finger"/>
    <property type="match status" value="3"/>
</dbReference>
<evidence type="ECO:0000256" key="7">
    <source>
        <dbReference type="ARBA" id="ARBA00023015"/>
    </source>
</evidence>
<dbReference type="Pfam" id="PF00096">
    <property type="entry name" value="zf-C2H2"/>
    <property type="match status" value="3"/>
</dbReference>
<comment type="similarity">
    <text evidence="2">Belongs to the krueppel C2H2-type zinc-finger protein family.</text>
</comment>
<sequence>MSLYFHKNYKHKVKDANFQCPVCKKRLQTQKSLDSHVRQHEQRYMCEECGMELTRKAALKKHIKTHSGEKPYLCHICEKSFASATSRKVHLLTHSGIRPYICTICGRSFTQRPALSVHWKKKHPDVTEAPPSVSIKNIIETMTRSSTKANDV</sequence>
<dbReference type="InterPro" id="IPR013087">
    <property type="entry name" value="Znf_C2H2_type"/>
</dbReference>
<feature type="domain" description="C2H2-type" evidence="12">
    <location>
        <begin position="72"/>
        <end position="99"/>
    </location>
</feature>
<keyword evidence="9" id="KW-0804">Transcription</keyword>
<name>A0A0J7P543_LASNI</name>